<keyword evidence="4" id="KW-1185">Reference proteome</keyword>
<evidence type="ECO:0000256" key="1">
    <source>
        <dbReference type="SAM" id="Coils"/>
    </source>
</evidence>
<evidence type="ECO:0000313" key="4">
    <source>
        <dbReference type="Proteomes" id="UP000507470"/>
    </source>
</evidence>
<dbReference type="AlphaFoldDB" id="A0A6J8EWD2"/>
<keyword evidence="1" id="KW-0175">Coiled coil</keyword>
<sequence length="225" mass="25818">MDREEQREEPGDVSLRDILKAVKEQRDINSKLRQELSDLKNDFYGSALSVTSQVKNLKQDQEYKWKYESNKIQFSLNSEILEDLNQVVWAIDNSKIDHARETVNEIVDKQYEANPVASNSEDENKINKAENRALRKRKFKSTKKDTKKTATNTTGPSHFLPNFTANSQQKPFRDSLNWFTGVPLYSGMPSTSSGNSRRFQQGACYGCGSMQHWRNPKADTKSNAE</sequence>
<name>A0A6J8EWD2_MYTCO</name>
<feature type="coiled-coil region" evidence="1">
    <location>
        <begin position="15"/>
        <end position="42"/>
    </location>
</feature>
<proteinExistence type="predicted"/>
<dbReference type="EMBL" id="CACVKT020009878">
    <property type="protein sequence ID" value="CAC5423795.1"/>
    <property type="molecule type" value="Genomic_DNA"/>
</dbReference>
<feature type="region of interest" description="Disordered" evidence="2">
    <location>
        <begin position="116"/>
        <end position="162"/>
    </location>
</feature>
<evidence type="ECO:0000256" key="2">
    <source>
        <dbReference type="SAM" id="MobiDB-lite"/>
    </source>
</evidence>
<dbReference type="Proteomes" id="UP000507470">
    <property type="component" value="Unassembled WGS sequence"/>
</dbReference>
<protein>
    <submittedName>
        <fullName evidence="3">Uncharacterized protein</fullName>
    </submittedName>
</protein>
<reference evidence="3 4" key="1">
    <citation type="submission" date="2020-06" db="EMBL/GenBank/DDBJ databases">
        <authorList>
            <person name="Li R."/>
            <person name="Bekaert M."/>
        </authorList>
    </citation>
    <scope>NUCLEOTIDE SEQUENCE [LARGE SCALE GENOMIC DNA]</scope>
    <source>
        <strain evidence="4">wild</strain>
    </source>
</reference>
<dbReference type="OrthoDB" id="6154445at2759"/>
<accession>A0A6J8EWD2</accession>
<feature type="compositionally biased region" description="Basic and acidic residues" evidence="2">
    <location>
        <begin position="122"/>
        <end position="133"/>
    </location>
</feature>
<evidence type="ECO:0000313" key="3">
    <source>
        <dbReference type="EMBL" id="CAC5423795.1"/>
    </source>
</evidence>
<organism evidence="3 4">
    <name type="scientific">Mytilus coruscus</name>
    <name type="common">Sea mussel</name>
    <dbReference type="NCBI Taxonomy" id="42192"/>
    <lineage>
        <taxon>Eukaryota</taxon>
        <taxon>Metazoa</taxon>
        <taxon>Spiralia</taxon>
        <taxon>Lophotrochozoa</taxon>
        <taxon>Mollusca</taxon>
        <taxon>Bivalvia</taxon>
        <taxon>Autobranchia</taxon>
        <taxon>Pteriomorphia</taxon>
        <taxon>Mytilida</taxon>
        <taxon>Mytiloidea</taxon>
        <taxon>Mytilidae</taxon>
        <taxon>Mytilinae</taxon>
        <taxon>Mytilus</taxon>
    </lineage>
</organism>
<gene>
    <name evidence="3" type="ORF">MCOR_55764</name>
</gene>